<feature type="region of interest" description="Disordered" evidence="1">
    <location>
        <begin position="211"/>
        <end position="231"/>
    </location>
</feature>
<keyword evidence="4" id="KW-1185">Reference proteome</keyword>
<evidence type="ECO:0000256" key="1">
    <source>
        <dbReference type="SAM" id="MobiDB-lite"/>
    </source>
</evidence>
<dbReference type="InterPro" id="IPR045584">
    <property type="entry name" value="Pilin-like"/>
</dbReference>
<dbReference type="InterPro" id="IPR012902">
    <property type="entry name" value="N_methyl_site"/>
</dbReference>
<keyword evidence="2" id="KW-1133">Transmembrane helix</keyword>
<dbReference type="AlphaFoldDB" id="A0A0B5FPR2"/>
<keyword evidence="2" id="KW-0812">Transmembrane</keyword>
<dbReference type="EMBL" id="CP010311">
    <property type="protein sequence ID" value="AJF06030.1"/>
    <property type="molecule type" value="Genomic_DNA"/>
</dbReference>
<sequence>MNQFSRYLKDSRAFTLIELLIVSGLVGIVMAAVLGLVVTTQRHTYTSEEVVDVQQNLRVALDFMSCDLRHAGLGVAADAIILEAPAGLRCEDGNGDGDCLDSGESDFLHFQTVTATGEIARIGVDGGVTTTSDEQTIALSDQKSARLLLPEGEDSAPVYVRIFRPSNRTQPLDRVFKVKAVDHEADPPTLTVTGFIESTVLRPGDLLVRVDDPDLDGDGDPNTDPPQHPNQVDYRLVKADTDDPDQFDLVRVPTGVDPDDETTFQRVAGKIVDVQFQYLLEDGSETAPAVGSDLERIRAIRITLVAATDATRTGNANFNPGQGDNVKTRTLSTVVELRNR</sequence>
<dbReference type="OrthoDB" id="5397385at2"/>
<evidence type="ECO:0000313" key="4">
    <source>
        <dbReference type="Proteomes" id="UP000035036"/>
    </source>
</evidence>
<name>A0A0B5FPR2_9BACT</name>
<proteinExistence type="predicted"/>
<dbReference type="STRING" id="483547.GSUB_04900"/>
<keyword evidence="2" id="KW-0472">Membrane</keyword>
<evidence type="ECO:0000313" key="3">
    <source>
        <dbReference type="EMBL" id="AJF06030.1"/>
    </source>
</evidence>
<protein>
    <recommendedName>
        <fullName evidence="5">Prepilin-type N-terminal cleavage/methylation domain-containing protein</fullName>
    </recommendedName>
</protein>
<evidence type="ECO:0008006" key="5">
    <source>
        <dbReference type="Google" id="ProtNLM"/>
    </source>
</evidence>
<evidence type="ECO:0000256" key="2">
    <source>
        <dbReference type="SAM" id="Phobius"/>
    </source>
</evidence>
<dbReference type="KEGG" id="gsb:GSUB_04900"/>
<dbReference type="HOGENOM" id="CLU_815754_0_0_7"/>
<dbReference type="Pfam" id="PF07963">
    <property type="entry name" value="N_methyl"/>
    <property type="match status" value="1"/>
</dbReference>
<dbReference type="NCBIfam" id="TIGR02532">
    <property type="entry name" value="IV_pilin_GFxxxE"/>
    <property type="match status" value="1"/>
</dbReference>
<accession>A0A0B5FPR2</accession>
<reference evidence="3 4" key="1">
    <citation type="journal article" date="2015" name="Genome Announc.">
        <title>Genomes of Geoalkalibacter ferrihydriticus Z-0531T and Geoalkalibacter subterraneus Red1T, Two Haloalkaliphilic Metal-Reducing Deltaproteobacteria.</title>
        <authorList>
            <person name="Badalamenti J.P."/>
            <person name="Krajmalnik-Brown R."/>
            <person name="Torres C.I."/>
            <person name="Bond D.R."/>
        </authorList>
    </citation>
    <scope>NUCLEOTIDE SEQUENCE [LARGE SCALE GENOMIC DNA]</scope>
    <source>
        <strain evidence="3 4">Red1</strain>
    </source>
</reference>
<dbReference type="Proteomes" id="UP000035036">
    <property type="component" value="Chromosome"/>
</dbReference>
<dbReference type="SUPFAM" id="SSF54523">
    <property type="entry name" value="Pili subunits"/>
    <property type="match status" value="1"/>
</dbReference>
<feature type="transmembrane region" description="Helical" evidence="2">
    <location>
        <begin position="12"/>
        <end position="38"/>
    </location>
</feature>
<organism evidence="3 4">
    <name type="scientific">Geoalkalibacter subterraneus</name>
    <dbReference type="NCBI Taxonomy" id="483547"/>
    <lineage>
        <taxon>Bacteria</taxon>
        <taxon>Pseudomonadati</taxon>
        <taxon>Thermodesulfobacteriota</taxon>
        <taxon>Desulfuromonadia</taxon>
        <taxon>Desulfuromonadales</taxon>
        <taxon>Geoalkalibacteraceae</taxon>
        <taxon>Geoalkalibacter</taxon>
    </lineage>
</organism>
<gene>
    <name evidence="3" type="ORF">GSUB_04900</name>
</gene>